<dbReference type="EMBL" id="VKKZ01000019">
    <property type="protein sequence ID" value="KAA6435730.1"/>
    <property type="molecule type" value="Genomic_DNA"/>
</dbReference>
<gene>
    <name evidence="3" type="ORF">ACD591_02345</name>
    <name evidence="2" type="ORF">FOE74_07245</name>
</gene>
<sequence>MKKQAVGFFGWCLLAALWVGLPAVSWAHDFHTSITDARYNPKNQTYELSVRVFADDLEEALSRRHKTTVRLDRSERVNKLMAEYLQAHLAISVVKGTRAPQKFIGAQEEADAIWLYLEIPAGKAPAGQVWVQNALLTEVFNDQTNILNLEVAGKKRSVLCRTGETQQVLSF</sequence>
<organism evidence="2 4">
    <name type="scientific">Rufibacter glacialis</name>
    <dbReference type="NCBI Taxonomy" id="1259555"/>
    <lineage>
        <taxon>Bacteria</taxon>
        <taxon>Pseudomonadati</taxon>
        <taxon>Bacteroidota</taxon>
        <taxon>Cytophagia</taxon>
        <taxon>Cytophagales</taxon>
        <taxon>Hymenobacteraceae</taxon>
        <taxon>Rufibacter</taxon>
    </lineage>
</organism>
<feature type="signal peptide" evidence="1">
    <location>
        <begin position="1"/>
        <end position="27"/>
    </location>
</feature>
<comment type="caution">
    <text evidence="2">The sequence shown here is derived from an EMBL/GenBank/DDBJ whole genome shotgun (WGS) entry which is preliminary data.</text>
</comment>
<dbReference type="Pfam" id="PF20420">
    <property type="entry name" value="DUF6702"/>
    <property type="match status" value="1"/>
</dbReference>
<name>A0A5M8QL71_9BACT</name>
<dbReference type="EMBL" id="JBGOGF010000001">
    <property type="protein sequence ID" value="MFA1770117.1"/>
    <property type="molecule type" value="Genomic_DNA"/>
</dbReference>
<evidence type="ECO:0000313" key="3">
    <source>
        <dbReference type="EMBL" id="MFA1770117.1"/>
    </source>
</evidence>
<accession>A0A5M8QL71</accession>
<proteinExistence type="predicted"/>
<dbReference type="InterPro" id="IPR046525">
    <property type="entry name" value="DUF6702"/>
</dbReference>
<reference evidence="2 4" key="2">
    <citation type="submission" date="2019-09" db="EMBL/GenBank/DDBJ databases">
        <title>A bacterium isolated from glacier soil.</title>
        <authorList>
            <person name="Liu Q."/>
        </authorList>
    </citation>
    <scope>NUCLEOTIDE SEQUENCE [LARGE SCALE GENOMIC DNA]</scope>
    <source>
        <strain evidence="2 4">MDT1-10-3</strain>
    </source>
</reference>
<dbReference type="Proteomes" id="UP001570846">
    <property type="component" value="Unassembled WGS sequence"/>
</dbReference>
<evidence type="ECO:0000313" key="5">
    <source>
        <dbReference type="Proteomes" id="UP001570846"/>
    </source>
</evidence>
<evidence type="ECO:0000313" key="2">
    <source>
        <dbReference type="EMBL" id="KAA6435730.1"/>
    </source>
</evidence>
<dbReference type="OrthoDB" id="5735516at2"/>
<dbReference type="AlphaFoldDB" id="A0A5M8QL71"/>
<keyword evidence="5" id="KW-1185">Reference proteome</keyword>
<protein>
    <submittedName>
        <fullName evidence="3">DUF6702 family protein</fullName>
    </submittedName>
</protein>
<dbReference type="RefSeq" id="WP_149097921.1">
    <property type="nucleotide sequence ID" value="NZ_BMMG01000002.1"/>
</dbReference>
<reference evidence="2 4" key="1">
    <citation type="submission" date="2019-07" db="EMBL/GenBank/DDBJ databases">
        <authorList>
            <person name="Qu J.-H."/>
        </authorList>
    </citation>
    <scope>NUCLEOTIDE SEQUENCE [LARGE SCALE GENOMIC DNA]</scope>
    <source>
        <strain evidence="2 4">MDT1-10-3</strain>
    </source>
</reference>
<reference evidence="3 5" key="3">
    <citation type="submission" date="2024-08" db="EMBL/GenBank/DDBJ databases">
        <authorList>
            <person name="Wei W."/>
        </authorList>
    </citation>
    <scope>NUCLEOTIDE SEQUENCE [LARGE SCALE GENOMIC DNA]</scope>
    <source>
        <strain evidence="3 5">XU2</strain>
    </source>
</reference>
<evidence type="ECO:0000256" key="1">
    <source>
        <dbReference type="SAM" id="SignalP"/>
    </source>
</evidence>
<evidence type="ECO:0000313" key="4">
    <source>
        <dbReference type="Proteomes" id="UP000323866"/>
    </source>
</evidence>
<dbReference type="Proteomes" id="UP000323866">
    <property type="component" value="Unassembled WGS sequence"/>
</dbReference>
<feature type="chain" id="PRO_5024335845" evidence="1">
    <location>
        <begin position="28"/>
        <end position="171"/>
    </location>
</feature>
<keyword evidence="1" id="KW-0732">Signal</keyword>